<dbReference type="Proteomes" id="UP001168694">
    <property type="component" value="Unassembled WGS sequence"/>
</dbReference>
<dbReference type="InterPro" id="IPR011711">
    <property type="entry name" value="GntR_C"/>
</dbReference>
<keyword evidence="2" id="KW-0238">DNA-binding</keyword>
<dbReference type="PANTHER" id="PTHR43537:SF5">
    <property type="entry name" value="UXU OPERON TRANSCRIPTIONAL REGULATOR"/>
    <property type="match status" value="1"/>
</dbReference>
<evidence type="ECO:0000313" key="6">
    <source>
        <dbReference type="Proteomes" id="UP001168694"/>
    </source>
</evidence>
<dbReference type="EMBL" id="JAUHLN010000005">
    <property type="protein sequence ID" value="MDN4075353.1"/>
    <property type="molecule type" value="Genomic_DNA"/>
</dbReference>
<dbReference type="SUPFAM" id="SSF46785">
    <property type="entry name" value="Winged helix' DNA-binding domain"/>
    <property type="match status" value="1"/>
</dbReference>
<keyword evidence="3" id="KW-0804">Transcription</keyword>
<gene>
    <name evidence="5" type="ORF">QYF49_20535</name>
</gene>
<name>A0ABT8EBP9_9BACL</name>
<dbReference type="InterPro" id="IPR036388">
    <property type="entry name" value="WH-like_DNA-bd_sf"/>
</dbReference>
<dbReference type="SMART" id="SM00895">
    <property type="entry name" value="FCD"/>
    <property type="match status" value="1"/>
</dbReference>
<dbReference type="RefSeq" id="WP_290401467.1">
    <property type="nucleotide sequence ID" value="NZ_JAUHLN010000005.1"/>
</dbReference>
<dbReference type="Pfam" id="PF00392">
    <property type="entry name" value="GntR"/>
    <property type="match status" value="1"/>
</dbReference>
<feature type="domain" description="HTH gntR-type" evidence="4">
    <location>
        <begin position="9"/>
        <end position="76"/>
    </location>
</feature>
<comment type="caution">
    <text evidence="5">The sequence shown here is derived from an EMBL/GenBank/DDBJ whole genome shotgun (WGS) entry which is preliminary data.</text>
</comment>
<dbReference type="InterPro" id="IPR036390">
    <property type="entry name" value="WH_DNA-bd_sf"/>
</dbReference>
<dbReference type="InterPro" id="IPR000524">
    <property type="entry name" value="Tscrpt_reg_HTH_GntR"/>
</dbReference>
<accession>A0ABT8EBP9</accession>
<dbReference type="InterPro" id="IPR008920">
    <property type="entry name" value="TF_FadR/GntR_C"/>
</dbReference>
<evidence type="ECO:0000256" key="1">
    <source>
        <dbReference type="ARBA" id="ARBA00023015"/>
    </source>
</evidence>
<proteinExistence type="predicted"/>
<dbReference type="Gene3D" id="1.20.120.530">
    <property type="entry name" value="GntR ligand-binding domain-like"/>
    <property type="match status" value="1"/>
</dbReference>
<sequence length="218" mass="24714">MSTIDLKNNALSNHIAEHIIEQIVTGELKPGEKLIELSYAEEFGISKAPVREAIYLLTMEGLVEKIPRKGAVVKSYTTSEIHDLLEIRIMLESLSMKRIAECGVDSVIFKKMESLLVEMQEQKEIGVYTQLNHSFHMCLIEMSQSEVIHNVYSRLKHPLQRIQNLSFSGEGNIKKSVAEHAIIVKLLKQGNVLDASRVLNKHNQDVIKSIQQWLNKGI</sequence>
<dbReference type="SMART" id="SM00345">
    <property type="entry name" value="HTH_GNTR"/>
    <property type="match status" value="1"/>
</dbReference>
<evidence type="ECO:0000256" key="2">
    <source>
        <dbReference type="ARBA" id="ARBA00023125"/>
    </source>
</evidence>
<protein>
    <submittedName>
        <fullName evidence="5">GntR family transcriptional regulator</fullName>
    </submittedName>
</protein>
<dbReference type="CDD" id="cd07377">
    <property type="entry name" value="WHTH_GntR"/>
    <property type="match status" value="1"/>
</dbReference>
<keyword evidence="1" id="KW-0805">Transcription regulation</keyword>
<reference evidence="5" key="1">
    <citation type="submission" date="2023-06" db="EMBL/GenBank/DDBJ databases">
        <title>Draft Genome Sequences of Representative Paenibacillus Polymyxa, Bacillus cereus, Fictibacillus sp., and Brevibacillus agri Strains Isolated from Amazonian Dark Earth.</title>
        <authorList>
            <person name="Pellegrinetti T.A."/>
            <person name="Cunha I.C.M."/>
            <person name="Chaves M.G."/>
            <person name="Freitas A.S."/>
            <person name="Silva A.V.R."/>
            <person name="Tsai S.M."/>
            <person name="Mendes L.W."/>
        </authorList>
    </citation>
    <scope>NUCLEOTIDE SEQUENCE</scope>
    <source>
        <strain evidence="5">CENA-BCM004</strain>
    </source>
</reference>
<evidence type="ECO:0000313" key="5">
    <source>
        <dbReference type="EMBL" id="MDN4075353.1"/>
    </source>
</evidence>
<dbReference type="PANTHER" id="PTHR43537">
    <property type="entry name" value="TRANSCRIPTIONAL REGULATOR, GNTR FAMILY"/>
    <property type="match status" value="1"/>
</dbReference>
<dbReference type="SUPFAM" id="SSF48008">
    <property type="entry name" value="GntR ligand-binding domain-like"/>
    <property type="match status" value="1"/>
</dbReference>
<organism evidence="5 6">
    <name type="scientific">Fictibacillus terranigra</name>
    <dbReference type="NCBI Taxonomy" id="3058424"/>
    <lineage>
        <taxon>Bacteria</taxon>
        <taxon>Bacillati</taxon>
        <taxon>Bacillota</taxon>
        <taxon>Bacilli</taxon>
        <taxon>Bacillales</taxon>
        <taxon>Fictibacillaceae</taxon>
        <taxon>Fictibacillus</taxon>
    </lineage>
</organism>
<keyword evidence="6" id="KW-1185">Reference proteome</keyword>
<evidence type="ECO:0000256" key="3">
    <source>
        <dbReference type="ARBA" id="ARBA00023163"/>
    </source>
</evidence>
<dbReference type="Gene3D" id="1.10.10.10">
    <property type="entry name" value="Winged helix-like DNA-binding domain superfamily/Winged helix DNA-binding domain"/>
    <property type="match status" value="1"/>
</dbReference>
<dbReference type="PROSITE" id="PS50949">
    <property type="entry name" value="HTH_GNTR"/>
    <property type="match status" value="1"/>
</dbReference>
<dbReference type="Pfam" id="PF07729">
    <property type="entry name" value="FCD"/>
    <property type="match status" value="1"/>
</dbReference>
<evidence type="ECO:0000259" key="4">
    <source>
        <dbReference type="PROSITE" id="PS50949"/>
    </source>
</evidence>